<gene>
    <name evidence="7" type="ORF">ACFFQA_08130</name>
</gene>
<feature type="transmembrane region" description="Helical" evidence="6">
    <location>
        <begin position="83"/>
        <end position="108"/>
    </location>
</feature>
<evidence type="ECO:0000256" key="5">
    <source>
        <dbReference type="ARBA" id="ARBA00023136"/>
    </source>
</evidence>
<evidence type="ECO:0000256" key="4">
    <source>
        <dbReference type="ARBA" id="ARBA00022989"/>
    </source>
</evidence>
<feature type="transmembrane region" description="Helical" evidence="6">
    <location>
        <begin position="317"/>
        <end position="339"/>
    </location>
</feature>
<evidence type="ECO:0000256" key="3">
    <source>
        <dbReference type="ARBA" id="ARBA00022692"/>
    </source>
</evidence>
<evidence type="ECO:0000313" key="7">
    <source>
        <dbReference type="EMBL" id="MFB9903903.1"/>
    </source>
</evidence>
<feature type="transmembrane region" description="Helical" evidence="6">
    <location>
        <begin position="253"/>
        <end position="272"/>
    </location>
</feature>
<evidence type="ECO:0000256" key="1">
    <source>
        <dbReference type="ARBA" id="ARBA00004141"/>
    </source>
</evidence>
<evidence type="ECO:0000256" key="6">
    <source>
        <dbReference type="SAM" id="Phobius"/>
    </source>
</evidence>
<feature type="transmembrane region" description="Helical" evidence="6">
    <location>
        <begin position="214"/>
        <end position="247"/>
    </location>
</feature>
<keyword evidence="5 6" id="KW-0472">Membrane</keyword>
<dbReference type="PANTHER" id="PTHR21716">
    <property type="entry name" value="TRANSMEMBRANE PROTEIN"/>
    <property type="match status" value="1"/>
</dbReference>
<comment type="subcellular location">
    <subcellularLocation>
        <location evidence="1">Membrane</location>
        <topology evidence="1">Multi-pass membrane protein</topology>
    </subcellularLocation>
</comment>
<dbReference type="PANTHER" id="PTHR21716:SF64">
    <property type="entry name" value="AI-2 TRANSPORT PROTEIN TQSA"/>
    <property type="match status" value="1"/>
</dbReference>
<organism evidence="7 8">
    <name type="scientific">Allokutzneria oryzae</name>
    <dbReference type="NCBI Taxonomy" id="1378989"/>
    <lineage>
        <taxon>Bacteria</taxon>
        <taxon>Bacillati</taxon>
        <taxon>Actinomycetota</taxon>
        <taxon>Actinomycetes</taxon>
        <taxon>Pseudonocardiales</taxon>
        <taxon>Pseudonocardiaceae</taxon>
        <taxon>Allokutzneria</taxon>
    </lineage>
</organism>
<name>A0ABV5ZSQ6_9PSEU</name>
<comment type="similarity">
    <text evidence="2">Belongs to the autoinducer-2 exporter (AI-2E) (TC 2.A.86) family.</text>
</comment>
<dbReference type="InterPro" id="IPR002549">
    <property type="entry name" value="AI-2E-like"/>
</dbReference>
<sequence>MPNRHDGPSGADTAATAEAGPFVLPRALVLLLGAAAAVVTVAGIRATAWLIGPAFLALVIVISVSPVQVWMRRHGVPRWITTVVLVVVLYAVIVGLAVVVVVSVAQLATLLPRYAGPAEDLLRSVADALGRLGIGAEQVRAALGKIDFGKVMGLVGSTLSSLTNLSTSIGFLLVLLLFLGIEAGVADQRMAAIAADRPGAAGALSGFVRGTRGYLLMTTVFGFIVAVLDTVALALLGIPVPVLWGLLAFVTNYIPNVGFLIGLAPPALLALLDGGWRSMLAVVVVYSLLNFVVQSLIQPRFVGHSVGLSTTATLLALVFWAWVLGAVGALLAIPLTLLVKALLVDTDPRAAWAPALLGLPGGPVTTGPAAAPR</sequence>
<accession>A0ABV5ZSQ6</accession>
<reference evidence="7 8" key="1">
    <citation type="submission" date="2024-09" db="EMBL/GenBank/DDBJ databases">
        <authorList>
            <person name="Sun Q."/>
            <person name="Mori K."/>
        </authorList>
    </citation>
    <scope>NUCLEOTIDE SEQUENCE [LARGE SCALE GENOMIC DNA]</scope>
    <source>
        <strain evidence="7 8">TBRC 7907</strain>
    </source>
</reference>
<keyword evidence="8" id="KW-1185">Reference proteome</keyword>
<keyword evidence="4 6" id="KW-1133">Transmembrane helix</keyword>
<proteinExistence type="inferred from homology"/>
<dbReference type="Pfam" id="PF01594">
    <property type="entry name" value="AI-2E_transport"/>
    <property type="match status" value="1"/>
</dbReference>
<evidence type="ECO:0000256" key="2">
    <source>
        <dbReference type="ARBA" id="ARBA00009773"/>
    </source>
</evidence>
<feature type="transmembrane region" description="Helical" evidence="6">
    <location>
        <begin position="279"/>
        <end position="297"/>
    </location>
</feature>
<dbReference type="EMBL" id="JBHLZU010000006">
    <property type="protein sequence ID" value="MFB9903903.1"/>
    <property type="molecule type" value="Genomic_DNA"/>
</dbReference>
<evidence type="ECO:0000313" key="8">
    <source>
        <dbReference type="Proteomes" id="UP001589693"/>
    </source>
</evidence>
<dbReference type="RefSeq" id="WP_377851063.1">
    <property type="nucleotide sequence ID" value="NZ_JBHLZU010000006.1"/>
</dbReference>
<comment type="caution">
    <text evidence="7">The sequence shown here is derived from an EMBL/GenBank/DDBJ whole genome shotgun (WGS) entry which is preliminary data.</text>
</comment>
<feature type="transmembrane region" description="Helical" evidence="6">
    <location>
        <begin position="162"/>
        <end position="181"/>
    </location>
</feature>
<keyword evidence="3 6" id="KW-0812">Transmembrane</keyword>
<feature type="transmembrane region" description="Helical" evidence="6">
    <location>
        <begin position="27"/>
        <end position="44"/>
    </location>
</feature>
<dbReference type="Proteomes" id="UP001589693">
    <property type="component" value="Unassembled WGS sequence"/>
</dbReference>
<feature type="transmembrane region" description="Helical" evidence="6">
    <location>
        <begin position="50"/>
        <end position="71"/>
    </location>
</feature>
<protein>
    <submittedName>
        <fullName evidence="7">AI-2E family transporter</fullName>
    </submittedName>
</protein>